<reference evidence="2" key="1">
    <citation type="journal article" date="2010" name="BMC Evol. Biol.">
        <title>Mitochondrial genome evolution in fire ants (Hymenoptera: Formicidae).</title>
        <authorList>
            <person name="Gotzek D."/>
            <person name="Clarke J."/>
            <person name="Shoemaker D."/>
        </authorList>
    </citation>
    <scope>NUCLEOTIDE SEQUENCE</scope>
</reference>
<name>E3VRX3_SOLIN</name>
<keyword evidence="2" id="KW-0496">Mitochondrion</keyword>
<keyword evidence="1" id="KW-0812">Transmembrane</keyword>
<keyword evidence="1" id="KW-0472">Membrane</keyword>
<evidence type="ECO:0000313" key="2">
    <source>
        <dbReference type="EMBL" id="ADP01812.1"/>
    </source>
</evidence>
<protein>
    <submittedName>
        <fullName evidence="2">ATP synthase 8</fullName>
    </submittedName>
</protein>
<geneLocation type="mitochondrion" evidence="2"/>
<gene>
    <name evidence="2" type="primary">atp8</name>
</gene>
<organism evidence="2">
    <name type="scientific">Solenopsis invicta</name>
    <name type="common">Red imported fire ant</name>
    <name type="synonym">Solenopsis wagneri</name>
    <dbReference type="NCBI Taxonomy" id="13686"/>
    <lineage>
        <taxon>Eukaryota</taxon>
        <taxon>Metazoa</taxon>
        <taxon>Ecdysozoa</taxon>
        <taxon>Arthropoda</taxon>
        <taxon>Hexapoda</taxon>
        <taxon>Insecta</taxon>
        <taxon>Pterygota</taxon>
        <taxon>Neoptera</taxon>
        <taxon>Endopterygota</taxon>
        <taxon>Hymenoptera</taxon>
        <taxon>Apocrita</taxon>
        <taxon>Aculeata</taxon>
        <taxon>Formicoidea</taxon>
        <taxon>Formicidae</taxon>
        <taxon>Myrmicinae</taxon>
        <taxon>Solenopsis</taxon>
    </lineage>
</organism>
<dbReference type="EMBL" id="HQ215540">
    <property type="protein sequence ID" value="ADP01812.1"/>
    <property type="molecule type" value="Genomic_DNA"/>
</dbReference>
<feature type="transmembrane region" description="Helical" evidence="1">
    <location>
        <begin position="6"/>
        <end position="31"/>
    </location>
</feature>
<proteinExistence type="predicted"/>
<evidence type="ECO:0000256" key="1">
    <source>
        <dbReference type="SAM" id="Phobius"/>
    </source>
</evidence>
<sequence length="52" mass="6342">MPQMMPLFWMMMIIATITLLIICSSYIYFLYLPSLTFNKSKLSPPSYWNWKW</sequence>
<keyword evidence="1" id="KW-1133">Transmembrane helix</keyword>
<accession>E3VRX3</accession>
<dbReference type="AlphaFoldDB" id="E3VRX3"/>